<evidence type="ECO:0000256" key="2">
    <source>
        <dbReference type="ARBA" id="ARBA00022670"/>
    </source>
</evidence>
<keyword evidence="2" id="KW-0645">Protease</keyword>
<name>A0A9N9QYZ9_9NEOP</name>
<dbReference type="CDD" id="cd02620">
    <property type="entry name" value="Peptidase_C1A_CathepsinB"/>
    <property type="match status" value="1"/>
</dbReference>
<dbReference type="InterPro" id="IPR038765">
    <property type="entry name" value="Papain-like_cys_pep_sf"/>
</dbReference>
<keyword evidence="3" id="KW-0732">Signal</keyword>
<dbReference type="PRINTS" id="PR00705">
    <property type="entry name" value="PAPAIN"/>
</dbReference>
<dbReference type="Gene3D" id="3.90.70.10">
    <property type="entry name" value="Cysteine proteinases"/>
    <property type="match status" value="1"/>
</dbReference>
<evidence type="ECO:0000256" key="7">
    <source>
        <dbReference type="ARBA" id="ARBA00023157"/>
    </source>
</evidence>
<comment type="similarity">
    <text evidence="1">Belongs to the peptidase C1 family.</text>
</comment>
<evidence type="ECO:0000256" key="1">
    <source>
        <dbReference type="ARBA" id="ARBA00008455"/>
    </source>
</evidence>
<evidence type="ECO:0000313" key="10">
    <source>
        <dbReference type="Proteomes" id="UP001153714"/>
    </source>
</evidence>
<evidence type="ECO:0000256" key="4">
    <source>
        <dbReference type="ARBA" id="ARBA00022801"/>
    </source>
</evidence>
<dbReference type="InterPro" id="IPR025660">
    <property type="entry name" value="Pept_his_AS"/>
</dbReference>
<dbReference type="PROSITE" id="PS00639">
    <property type="entry name" value="THIOL_PROTEASE_HIS"/>
    <property type="match status" value="1"/>
</dbReference>
<sequence length="337" mass="37957">MALLYTIIIYEMAGHTLKLPHPLSDEFIDLINLKQTTWRAGRNFHVNTSMKHITKLMGTMIDGNFKKLPVVTHTQEFINTLPDNFDSRNNWPYCPTLNKISDQGSCGSCWAFGAVEAMTDRVCIHSNGTKNFHFSADDLVSCCSYCGNGCEGGYQSAAWEYWKEVGIVSGGPYDSNQGCRSYEIPPCEHSVPGNRMPCTGEVQTPKCKRTCNFGYNVDYKNDKMYGKHVYSIQSDENQIRAELFKNGPVEATFIVYSDFIAFKDGIYKHTQGYSFGGHAVKIIGWGIDHGTKYWLIANSWNTDWGDLNGFFKIIRGENHCNIENNIVAGEPLLVNNL</sequence>
<evidence type="ECO:0000256" key="5">
    <source>
        <dbReference type="ARBA" id="ARBA00022807"/>
    </source>
</evidence>
<dbReference type="EMBL" id="OU893346">
    <property type="protein sequence ID" value="CAG9786128.1"/>
    <property type="molecule type" value="Genomic_DNA"/>
</dbReference>
<dbReference type="InterPro" id="IPR000668">
    <property type="entry name" value="Peptidase_C1A_C"/>
</dbReference>
<dbReference type="SMART" id="SM00645">
    <property type="entry name" value="Pept_C1"/>
    <property type="match status" value="1"/>
</dbReference>
<evidence type="ECO:0000256" key="3">
    <source>
        <dbReference type="ARBA" id="ARBA00022729"/>
    </source>
</evidence>
<protein>
    <recommendedName>
        <fullName evidence="8">Peptidase C1A papain C-terminal domain-containing protein</fullName>
    </recommendedName>
</protein>
<dbReference type="SUPFAM" id="SSF54001">
    <property type="entry name" value="Cysteine proteinases"/>
    <property type="match status" value="1"/>
</dbReference>
<evidence type="ECO:0000313" key="9">
    <source>
        <dbReference type="EMBL" id="CAG9786128.1"/>
    </source>
</evidence>
<keyword evidence="4" id="KW-0378">Hydrolase</keyword>
<dbReference type="GO" id="GO:0004197">
    <property type="term" value="F:cysteine-type endopeptidase activity"/>
    <property type="evidence" value="ECO:0007669"/>
    <property type="project" value="InterPro"/>
</dbReference>
<organism evidence="9 10">
    <name type="scientific">Diatraea saccharalis</name>
    <name type="common">sugarcane borer</name>
    <dbReference type="NCBI Taxonomy" id="40085"/>
    <lineage>
        <taxon>Eukaryota</taxon>
        <taxon>Metazoa</taxon>
        <taxon>Ecdysozoa</taxon>
        <taxon>Arthropoda</taxon>
        <taxon>Hexapoda</taxon>
        <taxon>Insecta</taxon>
        <taxon>Pterygota</taxon>
        <taxon>Neoptera</taxon>
        <taxon>Endopterygota</taxon>
        <taxon>Lepidoptera</taxon>
        <taxon>Glossata</taxon>
        <taxon>Ditrysia</taxon>
        <taxon>Pyraloidea</taxon>
        <taxon>Crambidae</taxon>
        <taxon>Crambinae</taxon>
        <taxon>Diatraea</taxon>
    </lineage>
</organism>
<dbReference type="Pfam" id="PF00112">
    <property type="entry name" value="Peptidase_C1"/>
    <property type="match status" value="1"/>
</dbReference>
<keyword evidence="5" id="KW-0788">Thiol protease</keyword>
<gene>
    <name evidence="9" type="ORF">DIATSA_LOCUS4104</name>
</gene>
<dbReference type="GO" id="GO:0006508">
    <property type="term" value="P:proteolysis"/>
    <property type="evidence" value="ECO:0007669"/>
    <property type="project" value="UniProtKB-KW"/>
</dbReference>
<dbReference type="Proteomes" id="UP001153714">
    <property type="component" value="Chromosome 15"/>
</dbReference>
<dbReference type="OrthoDB" id="640249at2759"/>
<feature type="domain" description="Peptidase C1A papain C-terminal" evidence="8">
    <location>
        <begin position="81"/>
        <end position="330"/>
    </location>
</feature>
<dbReference type="PANTHER" id="PTHR12411">
    <property type="entry name" value="CYSTEINE PROTEASE FAMILY C1-RELATED"/>
    <property type="match status" value="1"/>
</dbReference>
<reference evidence="9" key="1">
    <citation type="submission" date="2021-12" db="EMBL/GenBank/DDBJ databases">
        <authorList>
            <person name="King R."/>
        </authorList>
    </citation>
    <scope>NUCLEOTIDE SEQUENCE</scope>
</reference>
<dbReference type="FunFam" id="3.90.70.10:FF:000031">
    <property type="entry name" value="Cathepsin B"/>
    <property type="match status" value="1"/>
</dbReference>
<dbReference type="InterPro" id="IPR000169">
    <property type="entry name" value="Pept_cys_AS"/>
</dbReference>
<keyword evidence="7" id="KW-1015">Disulfide bond</keyword>
<dbReference type="AlphaFoldDB" id="A0A9N9QYZ9"/>
<proteinExistence type="inferred from homology"/>
<keyword evidence="6" id="KW-0865">Zymogen</keyword>
<dbReference type="PROSITE" id="PS00139">
    <property type="entry name" value="THIOL_PROTEASE_CYS"/>
    <property type="match status" value="1"/>
</dbReference>
<reference evidence="9" key="2">
    <citation type="submission" date="2022-10" db="EMBL/GenBank/DDBJ databases">
        <authorList>
            <consortium name="ENA_rothamsted_submissions"/>
            <consortium name="culmorum"/>
            <person name="King R."/>
        </authorList>
    </citation>
    <scope>NUCLEOTIDE SEQUENCE</scope>
</reference>
<dbReference type="InterPro" id="IPR012599">
    <property type="entry name" value="Propeptide_C1A"/>
</dbReference>
<keyword evidence="10" id="KW-1185">Reference proteome</keyword>
<evidence type="ECO:0000256" key="6">
    <source>
        <dbReference type="ARBA" id="ARBA00023145"/>
    </source>
</evidence>
<dbReference type="InterPro" id="IPR013128">
    <property type="entry name" value="Peptidase_C1A"/>
</dbReference>
<accession>A0A9N9QYZ9</accession>
<evidence type="ECO:0000259" key="8">
    <source>
        <dbReference type="SMART" id="SM00645"/>
    </source>
</evidence>
<dbReference type="Pfam" id="PF08127">
    <property type="entry name" value="Propeptide_C1"/>
    <property type="match status" value="1"/>
</dbReference>